<reference evidence="4 5" key="1">
    <citation type="submission" date="2018-08" db="EMBL/GenBank/DDBJ databases">
        <title>A genome reference for cultivated species of the human gut microbiota.</title>
        <authorList>
            <person name="Zou Y."/>
            <person name="Xue W."/>
            <person name="Luo G."/>
        </authorList>
    </citation>
    <scope>NUCLEOTIDE SEQUENCE [LARGE SCALE GENOMIC DNA]</scope>
    <source>
        <strain evidence="4 5">OM05-15BH</strain>
    </source>
</reference>
<feature type="domain" description="Protein FecR C-terminal" evidence="3">
    <location>
        <begin position="260"/>
        <end position="324"/>
    </location>
</feature>
<dbReference type="Gene3D" id="2.60.120.1440">
    <property type="match status" value="1"/>
</dbReference>
<dbReference type="InterPro" id="IPR012373">
    <property type="entry name" value="Ferrdict_sens_TM"/>
</dbReference>
<gene>
    <name evidence="4" type="ORF">DXB65_12990</name>
</gene>
<dbReference type="AlphaFoldDB" id="A0A3E5BAK9"/>
<evidence type="ECO:0000259" key="3">
    <source>
        <dbReference type="Pfam" id="PF16344"/>
    </source>
</evidence>
<feature type="transmembrane region" description="Helical" evidence="1">
    <location>
        <begin position="84"/>
        <end position="105"/>
    </location>
</feature>
<dbReference type="FunFam" id="2.60.120.1440:FF:000001">
    <property type="entry name" value="Putative anti-sigma factor"/>
    <property type="match status" value="1"/>
</dbReference>
<sequence>MNQNNIIEPLLRKYLNNRLTPDEAVALKELMCRIDSKEIDEILSQLWEAYESPGEAPKGVREQIFRNLRKTFLPKPRYNINRTIWRSVAAVFICLMTGLSAYLYIDRGEMQKTLDSEYLVQVGKGEKAMVTLPDGTKVYLNAQSALSYPASFGQQERKVQFSGEAYFDVARDEKKPFIVDNPAISVKVLGTVFNFYATTHDDWFETTLVEGKVEVTLKMPTPRKEILKPNQKIRYNKLTGAWNISTTDVWEDTAWKRGDMMFRSKTFEEVIKQLEIYYGVTINTEGNYPKDLFTGTFHEDDVNAVLLNLQQHYDFEYNKIGNVINLKLNY</sequence>
<dbReference type="Gene3D" id="3.55.50.30">
    <property type="match status" value="1"/>
</dbReference>
<dbReference type="Pfam" id="PF16344">
    <property type="entry name" value="FecR_C"/>
    <property type="match status" value="1"/>
</dbReference>
<proteinExistence type="predicted"/>
<dbReference type="PANTHER" id="PTHR30273:SF2">
    <property type="entry name" value="PROTEIN FECR"/>
    <property type="match status" value="1"/>
</dbReference>
<dbReference type="EMBL" id="QSUL01000008">
    <property type="protein sequence ID" value="RGN34630.1"/>
    <property type="molecule type" value="Genomic_DNA"/>
</dbReference>
<dbReference type="InterPro" id="IPR032508">
    <property type="entry name" value="FecR_C"/>
</dbReference>
<keyword evidence="1" id="KW-0472">Membrane</keyword>
<comment type="caution">
    <text evidence="4">The sequence shown here is derived from an EMBL/GenBank/DDBJ whole genome shotgun (WGS) entry which is preliminary data.</text>
</comment>
<dbReference type="Proteomes" id="UP000260983">
    <property type="component" value="Unassembled WGS sequence"/>
</dbReference>
<evidence type="ECO:0000256" key="1">
    <source>
        <dbReference type="SAM" id="Phobius"/>
    </source>
</evidence>
<keyword evidence="1" id="KW-0812">Transmembrane</keyword>
<dbReference type="PANTHER" id="PTHR30273">
    <property type="entry name" value="PERIPLASMIC SIGNAL SENSOR AND SIGMA FACTOR ACTIVATOR FECR-RELATED"/>
    <property type="match status" value="1"/>
</dbReference>
<organism evidence="4 5">
    <name type="scientific">Bacteroides oleiciplenus</name>
    <dbReference type="NCBI Taxonomy" id="626931"/>
    <lineage>
        <taxon>Bacteria</taxon>
        <taxon>Pseudomonadati</taxon>
        <taxon>Bacteroidota</taxon>
        <taxon>Bacteroidia</taxon>
        <taxon>Bacteroidales</taxon>
        <taxon>Bacteroidaceae</taxon>
        <taxon>Bacteroides</taxon>
    </lineage>
</organism>
<protein>
    <submittedName>
        <fullName evidence="4">DUF4974 domain-containing protein</fullName>
    </submittedName>
</protein>
<evidence type="ECO:0000313" key="4">
    <source>
        <dbReference type="EMBL" id="RGN34630.1"/>
    </source>
</evidence>
<dbReference type="InterPro" id="IPR006860">
    <property type="entry name" value="FecR"/>
</dbReference>
<dbReference type="PIRSF" id="PIRSF018266">
    <property type="entry name" value="FecR"/>
    <property type="match status" value="1"/>
</dbReference>
<name>A0A3E5BAK9_9BACE</name>
<dbReference type="GO" id="GO:0016989">
    <property type="term" value="F:sigma factor antagonist activity"/>
    <property type="evidence" value="ECO:0007669"/>
    <property type="project" value="TreeGrafter"/>
</dbReference>
<evidence type="ECO:0000259" key="2">
    <source>
        <dbReference type="Pfam" id="PF04773"/>
    </source>
</evidence>
<feature type="domain" description="FecR protein" evidence="2">
    <location>
        <begin position="120"/>
        <end position="214"/>
    </location>
</feature>
<accession>A0A3E5BAK9</accession>
<evidence type="ECO:0000313" key="5">
    <source>
        <dbReference type="Proteomes" id="UP000260983"/>
    </source>
</evidence>
<keyword evidence="1" id="KW-1133">Transmembrane helix</keyword>
<dbReference type="RefSeq" id="WP_009131949.1">
    <property type="nucleotide sequence ID" value="NZ_CABKRN010000005.1"/>
</dbReference>
<dbReference type="Pfam" id="PF04773">
    <property type="entry name" value="FecR"/>
    <property type="match status" value="1"/>
</dbReference>